<comment type="subcellular location">
    <subcellularLocation>
        <location evidence="1">Cell membrane</location>
        <topology evidence="1">Multi-pass membrane protein</topology>
    </subcellularLocation>
</comment>
<dbReference type="RefSeq" id="WP_072831735.1">
    <property type="nucleotide sequence ID" value="NZ_FQXP01000006.1"/>
</dbReference>
<dbReference type="InterPro" id="IPR050250">
    <property type="entry name" value="Macrolide_Exporter_MacB"/>
</dbReference>
<feature type="transmembrane region" description="Helical" evidence="7">
    <location>
        <begin position="596"/>
        <end position="618"/>
    </location>
</feature>
<feature type="domain" description="ABC3 transporter permease C-terminal" evidence="8">
    <location>
        <begin position="171"/>
        <end position="278"/>
    </location>
</feature>
<keyword evidence="5 7" id="KW-0472">Membrane</keyword>
<feature type="transmembrane region" description="Helical" evidence="7">
    <location>
        <begin position="649"/>
        <end position="671"/>
    </location>
</feature>
<dbReference type="Pfam" id="PF02687">
    <property type="entry name" value="FtsX"/>
    <property type="match status" value="2"/>
</dbReference>
<organism evidence="9 10">
    <name type="scientific">Clostridium collagenovorans DSM 3089</name>
    <dbReference type="NCBI Taxonomy" id="1121306"/>
    <lineage>
        <taxon>Bacteria</taxon>
        <taxon>Bacillati</taxon>
        <taxon>Bacillota</taxon>
        <taxon>Clostridia</taxon>
        <taxon>Eubacteriales</taxon>
        <taxon>Clostridiaceae</taxon>
        <taxon>Clostridium</taxon>
    </lineage>
</organism>
<keyword evidence="10" id="KW-1185">Reference proteome</keyword>
<evidence type="ECO:0000259" key="8">
    <source>
        <dbReference type="Pfam" id="PF02687"/>
    </source>
</evidence>
<evidence type="ECO:0000256" key="2">
    <source>
        <dbReference type="ARBA" id="ARBA00022475"/>
    </source>
</evidence>
<keyword evidence="4 7" id="KW-1133">Transmembrane helix</keyword>
<sequence length="724" mass="83899">MKNYMQISYRYIKLQKEKFIYTFISICIFSMLISVVLMTVNILRESEVNKTREIFGDYHVRIKRVNEELKDELLCYKGIEDVEIQIKDYDNMKKLYEIYFKIGGLEKRNVKALDFLKSMGSNLGIKIVSEDKNGEEALEDNIEINYRLVKLFDGVGKTPKDKVIYVTGNYIVIILMIVNLILINNAFNMTVDERINQYGLLKGIGATPKQIERIVRKEGIIISLIAACVGNILIYFIYLFIKNKLDVSLSIFQHLRIIAFSVSCEVTCTLIAIKRLMKVVVNSSSIENINTVANRDEFNYSEKKNSFLMKYLGIEASIAYKNISRDKNKHSTIIYFIIISIALFMNVYPLSKYDIKNELTENSGDYDYIIKSTMESISQEVVEDLRMLPEVKEVYGIVKQTANILINEEYMNKEREENIMSTKVQDGKKKYLIQGVDLEIFNKDNVDQYKDLLMYGTCDYETILKEHGIMIVENGHIKEKILTNLYIGDQIEVSSVNRESFQKVKVMGKLKKMPQTIDSKREYNQPLVIICTEELFRELDWYKNYKEVYVKAKSNRDYMIIEKKLKSLADSRKGLSYTNLKEKKETWKYYILQKQIAMYGIIIFFSMTAFLNIFNNIISTIMLRKKELAYLMSAGMSNKQIINMVKFEGMVYGFVGGGLGVLSGGALYFIINSFNGLEKFDVKLLLVTSIISLLVLSFIIILSISIPVKIIKKYKVCELIRETI</sequence>
<dbReference type="EMBL" id="FQXP01000006">
    <property type="protein sequence ID" value="SHH90671.1"/>
    <property type="molecule type" value="Genomic_DNA"/>
</dbReference>
<dbReference type="Proteomes" id="UP000184526">
    <property type="component" value="Unassembled WGS sequence"/>
</dbReference>
<dbReference type="GO" id="GO:0022857">
    <property type="term" value="F:transmembrane transporter activity"/>
    <property type="evidence" value="ECO:0007669"/>
    <property type="project" value="TreeGrafter"/>
</dbReference>
<feature type="transmembrane region" description="Helical" evidence="7">
    <location>
        <begin position="683"/>
        <end position="706"/>
    </location>
</feature>
<dbReference type="OrthoDB" id="9793166at2"/>
<dbReference type="PANTHER" id="PTHR30572">
    <property type="entry name" value="MEMBRANE COMPONENT OF TRANSPORTER-RELATED"/>
    <property type="match status" value="1"/>
</dbReference>
<name>A0A1M5WT98_9CLOT</name>
<dbReference type="STRING" id="1121306.SAMN02745196_01850"/>
<evidence type="ECO:0000256" key="5">
    <source>
        <dbReference type="ARBA" id="ARBA00023136"/>
    </source>
</evidence>
<dbReference type="GO" id="GO:0005886">
    <property type="term" value="C:plasma membrane"/>
    <property type="evidence" value="ECO:0007669"/>
    <property type="project" value="UniProtKB-SubCell"/>
</dbReference>
<dbReference type="InterPro" id="IPR003838">
    <property type="entry name" value="ABC3_permease_C"/>
</dbReference>
<feature type="transmembrane region" description="Helical" evidence="7">
    <location>
        <begin position="20"/>
        <end position="43"/>
    </location>
</feature>
<protein>
    <submittedName>
        <fullName evidence="9">FtsX-like permease family protein</fullName>
    </submittedName>
</protein>
<feature type="transmembrane region" description="Helical" evidence="7">
    <location>
        <begin position="163"/>
        <end position="187"/>
    </location>
</feature>
<comment type="similarity">
    <text evidence="6">Belongs to the ABC-4 integral membrane protein family.</text>
</comment>
<keyword evidence="2" id="KW-1003">Cell membrane</keyword>
<evidence type="ECO:0000313" key="9">
    <source>
        <dbReference type="EMBL" id="SHH90671.1"/>
    </source>
</evidence>
<feature type="transmembrane region" description="Helical" evidence="7">
    <location>
        <begin position="219"/>
        <end position="241"/>
    </location>
</feature>
<feature type="transmembrane region" description="Helical" evidence="7">
    <location>
        <begin position="253"/>
        <end position="273"/>
    </location>
</feature>
<keyword evidence="3 7" id="KW-0812">Transmembrane</keyword>
<evidence type="ECO:0000256" key="4">
    <source>
        <dbReference type="ARBA" id="ARBA00022989"/>
    </source>
</evidence>
<dbReference type="AlphaFoldDB" id="A0A1M5WT98"/>
<evidence type="ECO:0000313" key="10">
    <source>
        <dbReference type="Proteomes" id="UP000184526"/>
    </source>
</evidence>
<evidence type="ECO:0000256" key="3">
    <source>
        <dbReference type="ARBA" id="ARBA00022692"/>
    </source>
</evidence>
<accession>A0A1M5WT98</accession>
<reference evidence="9 10" key="1">
    <citation type="submission" date="2016-11" db="EMBL/GenBank/DDBJ databases">
        <authorList>
            <person name="Jaros S."/>
            <person name="Januszkiewicz K."/>
            <person name="Wedrychowicz H."/>
        </authorList>
    </citation>
    <scope>NUCLEOTIDE SEQUENCE [LARGE SCALE GENOMIC DNA]</scope>
    <source>
        <strain evidence="9 10">DSM 3089</strain>
    </source>
</reference>
<evidence type="ECO:0000256" key="7">
    <source>
        <dbReference type="SAM" id="Phobius"/>
    </source>
</evidence>
<evidence type="ECO:0000256" key="1">
    <source>
        <dbReference type="ARBA" id="ARBA00004651"/>
    </source>
</evidence>
<feature type="domain" description="ABC3 transporter permease C-terminal" evidence="8">
    <location>
        <begin position="601"/>
        <end position="713"/>
    </location>
</feature>
<feature type="transmembrane region" description="Helical" evidence="7">
    <location>
        <begin position="333"/>
        <end position="351"/>
    </location>
</feature>
<evidence type="ECO:0000256" key="6">
    <source>
        <dbReference type="ARBA" id="ARBA00038076"/>
    </source>
</evidence>
<gene>
    <name evidence="9" type="ORF">SAMN02745196_01850</name>
</gene>
<dbReference type="PANTHER" id="PTHR30572:SF4">
    <property type="entry name" value="ABC TRANSPORTER PERMEASE YTRF"/>
    <property type="match status" value="1"/>
</dbReference>
<proteinExistence type="inferred from homology"/>